<feature type="region of interest" description="Disordered" evidence="1">
    <location>
        <begin position="54"/>
        <end position="98"/>
    </location>
</feature>
<organism evidence="3 4">
    <name type="scientific">Burkholderia multivorans</name>
    <dbReference type="NCBI Taxonomy" id="87883"/>
    <lineage>
        <taxon>Bacteria</taxon>
        <taxon>Pseudomonadati</taxon>
        <taxon>Pseudomonadota</taxon>
        <taxon>Betaproteobacteria</taxon>
        <taxon>Burkholderiales</taxon>
        <taxon>Burkholderiaceae</taxon>
        <taxon>Burkholderia</taxon>
        <taxon>Burkholderia cepacia complex</taxon>
    </lineage>
</organism>
<evidence type="ECO:0000313" key="4">
    <source>
        <dbReference type="Proteomes" id="UP000237811"/>
    </source>
</evidence>
<comment type="caution">
    <text evidence="3">The sequence shown here is derived from an EMBL/GenBank/DDBJ whole genome shotgun (WGS) entry which is preliminary data.</text>
</comment>
<feature type="compositionally biased region" description="Basic and acidic residues" evidence="1">
    <location>
        <begin position="54"/>
        <end position="69"/>
    </location>
</feature>
<name>A0AB37AKH3_9BURK</name>
<feature type="transmembrane region" description="Helical" evidence="2">
    <location>
        <begin position="16"/>
        <end position="44"/>
    </location>
</feature>
<sequence length="119" mass="12891">MLQSLIGGAFKSPGKFLALCFAVYLAAHSILVSVFLAIAGFHYFKNAAKTARRDAERDAAIRHDRDENPQHANRAQATPARSDVEAPTTPQRQYAKSAVVIPLKPATNPAVETMKTGTK</sequence>
<reference evidence="3 4" key="1">
    <citation type="submission" date="2018-03" db="EMBL/GenBank/DDBJ databases">
        <authorList>
            <person name="Nguyen K."/>
            <person name="Fouts D."/>
            <person name="Sutton G."/>
        </authorList>
    </citation>
    <scope>NUCLEOTIDE SEQUENCE [LARGE SCALE GENOMIC DNA]</scope>
    <source>
        <strain evidence="3 4">AU14328</strain>
    </source>
</reference>
<evidence type="ECO:0000313" key="3">
    <source>
        <dbReference type="EMBL" id="PRE41312.1"/>
    </source>
</evidence>
<dbReference type="RefSeq" id="WP_048995600.1">
    <property type="nucleotide sequence ID" value="NZ_CAJHDV010000011.1"/>
</dbReference>
<protein>
    <submittedName>
        <fullName evidence="3">Uncharacterized protein</fullName>
    </submittedName>
</protein>
<proteinExistence type="predicted"/>
<accession>A0AB37AKH3</accession>
<dbReference type="AlphaFoldDB" id="A0AB37AKH3"/>
<dbReference type="EMBL" id="PVFR01000082">
    <property type="protein sequence ID" value="PRE41312.1"/>
    <property type="molecule type" value="Genomic_DNA"/>
</dbReference>
<keyword evidence="2" id="KW-1133">Transmembrane helix</keyword>
<gene>
    <name evidence="3" type="ORF">C6P99_26630</name>
</gene>
<keyword evidence="2" id="KW-0812">Transmembrane</keyword>
<keyword evidence="2" id="KW-0472">Membrane</keyword>
<evidence type="ECO:0000256" key="1">
    <source>
        <dbReference type="SAM" id="MobiDB-lite"/>
    </source>
</evidence>
<evidence type="ECO:0000256" key="2">
    <source>
        <dbReference type="SAM" id="Phobius"/>
    </source>
</evidence>
<dbReference type="Proteomes" id="UP000237811">
    <property type="component" value="Unassembled WGS sequence"/>
</dbReference>